<dbReference type="AlphaFoldDB" id="S8EH49"/>
<proteinExistence type="predicted"/>
<dbReference type="OrthoDB" id="2858653at2759"/>
<gene>
    <name evidence="1" type="ORF">FOMPIDRAFT_1045747</name>
</gene>
<organism evidence="1 2">
    <name type="scientific">Fomitopsis schrenkii</name>
    <name type="common">Brown rot fungus</name>
    <dbReference type="NCBI Taxonomy" id="2126942"/>
    <lineage>
        <taxon>Eukaryota</taxon>
        <taxon>Fungi</taxon>
        <taxon>Dikarya</taxon>
        <taxon>Basidiomycota</taxon>
        <taxon>Agaricomycotina</taxon>
        <taxon>Agaricomycetes</taxon>
        <taxon>Polyporales</taxon>
        <taxon>Fomitopsis</taxon>
    </lineage>
</organism>
<sequence length="448" mass="51411">MPLPIHRCPPEVLMAFVEASEHADRCTLRTLNKAWRSLATSFVFEALVLEPTKESTKKMLALIRHRLARWAKRLEYRVDDETDHLLTPDPSRWLARPGTDPAFSAAMMILSKMPNCFPLLEKFCVRLFSGRFIAPMHFPGSAEEVEQGVPKPIVQHIQILEALNTVGEAPPPRIRTLELHNILPLPDASIWEEGFKNLMVCLESLTISVHRNRSLDNSEFWETFWAGYLPDYILAPTQPRLTSLTLVSDQPVGAELPGIDLSALHFPRLQHLKLGGFCFDMSDCLESFIVNHAPTLTSLVLDSCPLWTGNNFQNKMPKRKWSQIFARFEEHLTHLTYLRVMCKYARLWGLNTEDSLRTELELTYETSTSGYGYDRGEPVAATVEHNDRKALENFYSTVDERRKPLGLTPLDRGQVDPNRLVEQLPQIMDLLELWLRCSIYHSMRVVYD</sequence>
<dbReference type="EMBL" id="KE504126">
    <property type="protein sequence ID" value="EPT04467.1"/>
    <property type="molecule type" value="Genomic_DNA"/>
</dbReference>
<dbReference type="SUPFAM" id="SSF52047">
    <property type="entry name" value="RNI-like"/>
    <property type="match status" value="1"/>
</dbReference>
<protein>
    <recommendedName>
        <fullName evidence="3">F-box domain-containing protein</fullName>
    </recommendedName>
</protein>
<dbReference type="Gene3D" id="3.80.10.10">
    <property type="entry name" value="Ribonuclease Inhibitor"/>
    <property type="match status" value="1"/>
</dbReference>
<evidence type="ECO:0000313" key="2">
    <source>
        <dbReference type="Proteomes" id="UP000015241"/>
    </source>
</evidence>
<dbReference type="InterPro" id="IPR032675">
    <property type="entry name" value="LRR_dom_sf"/>
</dbReference>
<evidence type="ECO:0008006" key="3">
    <source>
        <dbReference type="Google" id="ProtNLM"/>
    </source>
</evidence>
<dbReference type="HOGENOM" id="CLU_052543_3_0_1"/>
<evidence type="ECO:0000313" key="1">
    <source>
        <dbReference type="EMBL" id="EPT04467.1"/>
    </source>
</evidence>
<dbReference type="PANTHER" id="PTHR42057">
    <property type="entry name" value="F-BOX DOMAIN PROTEIN (AFU_ORTHOLOGUE AFUA_4G00200)"/>
    <property type="match status" value="1"/>
</dbReference>
<keyword evidence="2" id="KW-1185">Reference proteome</keyword>
<reference evidence="1 2" key="1">
    <citation type="journal article" date="2012" name="Science">
        <title>The Paleozoic origin of enzymatic lignin decomposition reconstructed from 31 fungal genomes.</title>
        <authorList>
            <person name="Floudas D."/>
            <person name="Binder M."/>
            <person name="Riley R."/>
            <person name="Barry K."/>
            <person name="Blanchette R.A."/>
            <person name="Henrissat B."/>
            <person name="Martinez A.T."/>
            <person name="Otillar R."/>
            <person name="Spatafora J.W."/>
            <person name="Yadav J.S."/>
            <person name="Aerts A."/>
            <person name="Benoit I."/>
            <person name="Boyd A."/>
            <person name="Carlson A."/>
            <person name="Copeland A."/>
            <person name="Coutinho P.M."/>
            <person name="de Vries R.P."/>
            <person name="Ferreira P."/>
            <person name="Findley K."/>
            <person name="Foster B."/>
            <person name="Gaskell J."/>
            <person name="Glotzer D."/>
            <person name="Gorecki P."/>
            <person name="Heitman J."/>
            <person name="Hesse C."/>
            <person name="Hori C."/>
            <person name="Igarashi K."/>
            <person name="Jurgens J.A."/>
            <person name="Kallen N."/>
            <person name="Kersten P."/>
            <person name="Kohler A."/>
            <person name="Kuees U."/>
            <person name="Kumar T.K.A."/>
            <person name="Kuo A."/>
            <person name="LaButti K."/>
            <person name="Larrondo L.F."/>
            <person name="Lindquist E."/>
            <person name="Ling A."/>
            <person name="Lombard V."/>
            <person name="Lucas S."/>
            <person name="Lundell T."/>
            <person name="Martin R."/>
            <person name="McLaughlin D.J."/>
            <person name="Morgenstern I."/>
            <person name="Morin E."/>
            <person name="Murat C."/>
            <person name="Nagy L.G."/>
            <person name="Nolan M."/>
            <person name="Ohm R.A."/>
            <person name="Patyshakuliyeva A."/>
            <person name="Rokas A."/>
            <person name="Ruiz-Duenas F.J."/>
            <person name="Sabat G."/>
            <person name="Salamov A."/>
            <person name="Samejima M."/>
            <person name="Schmutz J."/>
            <person name="Slot J.C."/>
            <person name="St John F."/>
            <person name="Stenlid J."/>
            <person name="Sun H."/>
            <person name="Sun S."/>
            <person name="Syed K."/>
            <person name="Tsang A."/>
            <person name="Wiebenga A."/>
            <person name="Young D."/>
            <person name="Pisabarro A."/>
            <person name="Eastwood D.C."/>
            <person name="Martin F."/>
            <person name="Cullen D."/>
            <person name="Grigoriev I.V."/>
            <person name="Hibbett D.S."/>
        </authorList>
    </citation>
    <scope>NUCLEOTIDE SEQUENCE</scope>
    <source>
        <strain evidence="2">FP-58527</strain>
    </source>
</reference>
<dbReference type="PANTHER" id="PTHR42057:SF2">
    <property type="entry name" value="F-BOX DOMAIN PROTEIN (AFU_ORTHOLOGUE AFUA_4G00200)-RELATED"/>
    <property type="match status" value="1"/>
</dbReference>
<name>S8EH49_FOMSC</name>
<accession>S8EH49</accession>
<dbReference type="InParanoid" id="S8EH49"/>
<dbReference type="Proteomes" id="UP000015241">
    <property type="component" value="Unassembled WGS sequence"/>
</dbReference>